<feature type="region of interest" description="Disordered" evidence="1">
    <location>
        <begin position="1"/>
        <end position="39"/>
    </location>
</feature>
<keyword evidence="3" id="KW-1185">Reference proteome</keyword>
<feature type="compositionally biased region" description="Basic residues" evidence="1">
    <location>
        <begin position="413"/>
        <end position="423"/>
    </location>
</feature>
<feature type="region of interest" description="Disordered" evidence="1">
    <location>
        <begin position="544"/>
        <end position="586"/>
    </location>
</feature>
<sequence length="725" mass="82647">MSDNTTQEKEEETIYDNEQEEEVTLEDDDDNEEEEEESIDNRIVVPANQYYSTLEKLKDDLIKENQEVYSSIVDKYTCLAHGLTPSPSKSRKDNRSFNNYLENNKPDKKLRVSLWSPSIGSLCGVQPNASVGTIQDDDIEKEVESVLQKRKAKLGLLPEYELKTIDSPCVSFEKIKSQEDQIHVRTTRSGRQLRNAHQETITSCHSKKFISGTNIKDITGTQGKPLTLPLQTSHRKKGRPRKTETDVRQNIMVKKCDLSDEEETEEIIDVKRRDRKAIKKSPVCAKKILTGDRVSGPMQGSQSDHISSEADHCLEEVSEIQERRQIPVNKENGNAKYVTKKKQMKKQPSNQRNIRQTMTQEIKQPVDSVKKDEKPRLRSVHTKSHFKIQFSSEEETDTDSTQEEEAKSPDKARLRHNIIKRPQRYASKEKVPKCTSSVKKMRSKIKEKEKSRGSDTQTVDQIKSKRKKTSVGHKRNRPPEDQCHNVLRTEPEDDVLIFPTPTRKTVCDKESPNVQDDPCAKRNKREDVIAPSGVSNKSRFDRITCLPKPSKTNLTTTTTTPDEPEEEEEFHRLELGSHHHTPSRSSIRNCVGSQVLDSQSQVERSQTSQLCTSSVVTSIKVRSFWATMEYIQVRSFWELDSDDDGVGDDVVQSLSRDPKNTTEDVTAISESISSHCPDTSTSSIPSYRELGPEKWLAAIKAMRNNEKSVKTSFTSKKSSSLRRKV</sequence>
<organism evidence="2 3">
    <name type="scientific">Petrolisthes manimaculis</name>
    <dbReference type="NCBI Taxonomy" id="1843537"/>
    <lineage>
        <taxon>Eukaryota</taxon>
        <taxon>Metazoa</taxon>
        <taxon>Ecdysozoa</taxon>
        <taxon>Arthropoda</taxon>
        <taxon>Crustacea</taxon>
        <taxon>Multicrustacea</taxon>
        <taxon>Malacostraca</taxon>
        <taxon>Eumalacostraca</taxon>
        <taxon>Eucarida</taxon>
        <taxon>Decapoda</taxon>
        <taxon>Pleocyemata</taxon>
        <taxon>Anomura</taxon>
        <taxon>Galatheoidea</taxon>
        <taxon>Porcellanidae</taxon>
        <taxon>Petrolisthes</taxon>
    </lineage>
</organism>
<proteinExistence type="predicted"/>
<feature type="compositionally biased region" description="Polar residues" evidence="1">
    <location>
        <begin position="220"/>
        <end position="232"/>
    </location>
</feature>
<feature type="compositionally biased region" description="Acidic residues" evidence="1">
    <location>
        <begin position="392"/>
        <end position="403"/>
    </location>
</feature>
<accession>A0AAE1PTK0</accession>
<dbReference type="AlphaFoldDB" id="A0AAE1PTK0"/>
<feature type="region of interest" description="Disordered" evidence="1">
    <location>
        <begin position="329"/>
        <end position="485"/>
    </location>
</feature>
<feature type="region of interest" description="Disordered" evidence="1">
    <location>
        <begin position="705"/>
        <end position="725"/>
    </location>
</feature>
<feature type="compositionally biased region" description="Basic and acidic residues" evidence="1">
    <location>
        <begin position="444"/>
        <end position="453"/>
    </location>
</feature>
<evidence type="ECO:0000256" key="1">
    <source>
        <dbReference type="SAM" id="MobiDB-lite"/>
    </source>
</evidence>
<feature type="region of interest" description="Disordered" evidence="1">
    <location>
        <begin position="83"/>
        <end position="103"/>
    </location>
</feature>
<feature type="compositionally biased region" description="Basic residues" evidence="1">
    <location>
        <begin position="464"/>
        <end position="476"/>
    </location>
</feature>
<evidence type="ECO:0000313" key="3">
    <source>
        <dbReference type="Proteomes" id="UP001292094"/>
    </source>
</evidence>
<comment type="caution">
    <text evidence="2">The sequence shown here is derived from an EMBL/GenBank/DDBJ whole genome shotgun (WGS) entry which is preliminary data.</text>
</comment>
<reference evidence="2" key="1">
    <citation type="submission" date="2023-11" db="EMBL/GenBank/DDBJ databases">
        <title>Genome assemblies of two species of porcelain crab, Petrolisthes cinctipes and Petrolisthes manimaculis (Anomura: Porcellanidae).</title>
        <authorList>
            <person name="Angst P."/>
        </authorList>
    </citation>
    <scope>NUCLEOTIDE SEQUENCE</scope>
    <source>
        <strain evidence="2">PB745_02</strain>
        <tissue evidence="2">Gill</tissue>
    </source>
</reference>
<feature type="compositionally biased region" description="Polar residues" evidence="1">
    <location>
        <begin position="348"/>
        <end position="362"/>
    </location>
</feature>
<name>A0AAE1PTK0_9EUCA</name>
<protein>
    <submittedName>
        <fullName evidence="2">Uncharacterized protein</fullName>
    </submittedName>
</protein>
<dbReference type="Proteomes" id="UP001292094">
    <property type="component" value="Unassembled WGS sequence"/>
</dbReference>
<feature type="compositionally biased region" description="Acidic residues" evidence="1">
    <location>
        <begin position="9"/>
        <end position="38"/>
    </location>
</feature>
<evidence type="ECO:0000313" key="2">
    <source>
        <dbReference type="EMBL" id="KAK4314640.1"/>
    </source>
</evidence>
<gene>
    <name evidence="2" type="ORF">Pmani_014090</name>
</gene>
<feature type="region of interest" description="Disordered" evidence="1">
    <location>
        <begin position="220"/>
        <end position="246"/>
    </location>
</feature>
<dbReference type="EMBL" id="JAWZYT010001202">
    <property type="protein sequence ID" value="KAK4314640.1"/>
    <property type="molecule type" value="Genomic_DNA"/>
</dbReference>
<feature type="compositionally biased region" description="Basic residues" evidence="1">
    <location>
        <begin position="377"/>
        <end position="386"/>
    </location>
</feature>